<evidence type="ECO:0000256" key="6">
    <source>
        <dbReference type="ARBA" id="ARBA00023242"/>
    </source>
</evidence>
<organism evidence="8 9">
    <name type="scientific">Mytilus coruscus</name>
    <name type="common">Sea mussel</name>
    <dbReference type="NCBI Taxonomy" id="42192"/>
    <lineage>
        <taxon>Eukaryota</taxon>
        <taxon>Metazoa</taxon>
        <taxon>Spiralia</taxon>
        <taxon>Lophotrochozoa</taxon>
        <taxon>Mollusca</taxon>
        <taxon>Bivalvia</taxon>
        <taxon>Autobranchia</taxon>
        <taxon>Pteriomorphia</taxon>
        <taxon>Mytilida</taxon>
        <taxon>Mytiloidea</taxon>
        <taxon>Mytilidae</taxon>
        <taxon>Mytilinae</taxon>
        <taxon>Mytilus</taxon>
    </lineage>
</organism>
<dbReference type="PANTHER" id="PTHR16135:SF2">
    <property type="entry name" value="SHIFTLESS ANTIVIRAL INHIBITOR OF RIBOSOMAL FRAMESHIFTING PROTEIN"/>
    <property type="match status" value="1"/>
</dbReference>
<accession>A0A6J8B7A1</accession>
<reference evidence="8 9" key="1">
    <citation type="submission" date="2020-06" db="EMBL/GenBank/DDBJ databases">
        <authorList>
            <person name="Li R."/>
            <person name="Bekaert M."/>
        </authorList>
    </citation>
    <scope>NUCLEOTIDE SEQUENCE [LARGE SCALE GENOMIC DNA]</scope>
    <source>
        <strain evidence="9">wild</strain>
    </source>
</reference>
<feature type="compositionally biased region" description="Gly residues" evidence="7">
    <location>
        <begin position="307"/>
        <end position="323"/>
    </location>
</feature>
<dbReference type="GO" id="GO:0005634">
    <property type="term" value="C:nucleus"/>
    <property type="evidence" value="ECO:0007669"/>
    <property type="project" value="UniProtKB-SubCell"/>
</dbReference>
<keyword evidence="4" id="KW-0963">Cytoplasm</keyword>
<dbReference type="GO" id="GO:0045087">
    <property type="term" value="P:innate immune response"/>
    <property type="evidence" value="ECO:0007669"/>
    <property type="project" value="TreeGrafter"/>
</dbReference>
<feature type="region of interest" description="Disordered" evidence="7">
    <location>
        <begin position="295"/>
        <end position="323"/>
    </location>
</feature>
<keyword evidence="6" id="KW-0539">Nucleus</keyword>
<dbReference type="EMBL" id="CACVKT020002708">
    <property type="protein sequence ID" value="CAC5379406.1"/>
    <property type="molecule type" value="Genomic_DNA"/>
</dbReference>
<evidence type="ECO:0000256" key="4">
    <source>
        <dbReference type="ARBA" id="ARBA00022490"/>
    </source>
</evidence>
<evidence type="ECO:0000256" key="5">
    <source>
        <dbReference type="ARBA" id="ARBA00022884"/>
    </source>
</evidence>
<evidence type="ECO:0000313" key="9">
    <source>
        <dbReference type="Proteomes" id="UP000507470"/>
    </source>
</evidence>
<dbReference type="OrthoDB" id="9423182at2759"/>
<dbReference type="GO" id="GO:1990825">
    <property type="term" value="F:sequence-specific mRNA binding"/>
    <property type="evidence" value="ECO:0007669"/>
    <property type="project" value="TreeGrafter"/>
</dbReference>
<dbReference type="Pfam" id="PF15135">
    <property type="entry name" value="UPF0515"/>
    <property type="match status" value="1"/>
</dbReference>
<comment type="subcellular location">
    <subcellularLocation>
        <location evidence="2">Cytoplasm</location>
        <location evidence="2">Cytoplasmic ribonucleoprotein granule</location>
    </subcellularLocation>
    <subcellularLocation>
        <location evidence="1">Nucleus</location>
    </subcellularLocation>
</comment>
<comment type="similarity">
    <text evidence="3">Belongs to the SHFL family.</text>
</comment>
<evidence type="ECO:0000256" key="3">
    <source>
        <dbReference type="ARBA" id="ARBA00005469"/>
    </source>
</evidence>
<dbReference type="Proteomes" id="UP000507470">
    <property type="component" value="Unassembled WGS sequence"/>
</dbReference>
<gene>
    <name evidence="8" type="ORF">MCOR_15475</name>
</gene>
<dbReference type="GO" id="GO:0043022">
    <property type="term" value="F:ribosome binding"/>
    <property type="evidence" value="ECO:0007669"/>
    <property type="project" value="TreeGrafter"/>
</dbReference>
<name>A0A6J8B7A1_MYTCO</name>
<proteinExistence type="inferred from homology"/>
<evidence type="ECO:0000256" key="1">
    <source>
        <dbReference type="ARBA" id="ARBA00004123"/>
    </source>
</evidence>
<keyword evidence="9" id="KW-1185">Reference proteome</keyword>
<evidence type="ECO:0000313" key="8">
    <source>
        <dbReference type="EMBL" id="CAC5379406.1"/>
    </source>
</evidence>
<protein>
    <submittedName>
        <fullName evidence="8">Uncharacterized protein</fullName>
    </submittedName>
</protein>
<evidence type="ECO:0000256" key="2">
    <source>
        <dbReference type="ARBA" id="ARBA00004331"/>
    </source>
</evidence>
<keyword evidence="5" id="KW-0694">RNA-binding</keyword>
<dbReference type="GO" id="GO:0075523">
    <property type="term" value="P:viral translational frameshifting"/>
    <property type="evidence" value="ECO:0007669"/>
    <property type="project" value="TreeGrafter"/>
</dbReference>
<dbReference type="AlphaFoldDB" id="A0A6J8B7A1"/>
<dbReference type="InterPro" id="IPR026795">
    <property type="entry name" value="SHFL"/>
</dbReference>
<sequence>MASKEEKKIMVREFREIFHGRFDAEDTRRIFEHLNWDKNAAVNFVLKNEAKEVRKLTSLSEDVISELKTDPEVIEALQDGVKSIVRQFACEQCDNVWWWRVPIRKQVSKCRKCKQKYDPIPRENEWGWAAFDCNNCGKRFSAHGEMNVTICRCYKCGNNVRYPTCINHGRVNKRNRRSGSGHSCEAEDCTSRHHVPIHEVDEDRVYDEQEDDNLYTAAGGENSIGIAREVQNLKIGSNPGVNQKPQKFKCLSPETRMNKKRVIHSSPRHLSTGSTVGTFLPQDDIASTYVPSLSSIREERGQHGCRGRGGSGRNGRGGRGGRR</sequence>
<dbReference type="GO" id="GO:0036464">
    <property type="term" value="C:cytoplasmic ribonucleoprotein granule"/>
    <property type="evidence" value="ECO:0007669"/>
    <property type="project" value="UniProtKB-SubCell"/>
</dbReference>
<dbReference type="PANTHER" id="PTHR16135">
    <property type="entry name" value="REPRESSOR OF YIELD OF DENV PROTEIN"/>
    <property type="match status" value="1"/>
</dbReference>
<evidence type="ECO:0000256" key="7">
    <source>
        <dbReference type="SAM" id="MobiDB-lite"/>
    </source>
</evidence>